<organism evidence="2 3">
    <name type="scientific">Arsenicicoccus piscis</name>
    <dbReference type="NCBI Taxonomy" id="673954"/>
    <lineage>
        <taxon>Bacteria</taxon>
        <taxon>Bacillati</taxon>
        <taxon>Actinomycetota</taxon>
        <taxon>Actinomycetes</taxon>
        <taxon>Micrococcales</taxon>
        <taxon>Intrasporangiaceae</taxon>
        <taxon>Arsenicicoccus</taxon>
    </lineage>
</organism>
<evidence type="ECO:0000313" key="3">
    <source>
        <dbReference type="Proteomes" id="UP001157109"/>
    </source>
</evidence>
<sequence length="168" mass="17391">MPTVTLAPVDDAVLADLTRVAVADAAADEVTPPLTSDGQWSAERVAWFEGYHRACRAGLPGSRREAVWAVLVDGSPQGAARLQLTDAAGVLEVGIWLTRSARGRGVSVAALGLLLDEAEALGADAVVADTAVTNVPAQAALRRLGFTLDAAEVEGRVRARVDVVAVRG</sequence>
<dbReference type="InterPro" id="IPR051908">
    <property type="entry name" value="Ribosomal_N-acetyltransferase"/>
</dbReference>
<dbReference type="RefSeq" id="WP_241444051.1">
    <property type="nucleotide sequence ID" value="NZ_BSUJ01000001.1"/>
</dbReference>
<dbReference type="InterPro" id="IPR000182">
    <property type="entry name" value="GNAT_dom"/>
</dbReference>
<keyword evidence="3" id="KW-1185">Reference proteome</keyword>
<evidence type="ECO:0000259" key="1">
    <source>
        <dbReference type="PROSITE" id="PS51186"/>
    </source>
</evidence>
<dbReference type="EMBL" id="BSUJ01000001">
    <property type="protein sequence ID" value="GMA20662.1"/>
    <property type="molecule type" value="Genomic_DNA"/>
</dbReference>
<accession>A0ABQ6HR85</accession>
<dbReference type="SUPFAM" id="SSF55729">
    <property type="entry name" value="Acyl-CoA N-acyltransferases (Nat)"/>
    <property type="match status" value="1"/>
</dbReference>
<dbReference type="PANTHER" id="PTHR43441">
    <property type="entry name" value="RIBOSOMAL-PROTEIN-SERINE ACETYLTRANSFERASE"/>
    <property type="match status" value="1"/>
</dbReference>
<name>A0ABQ6HR85_9MICO</name>
<protein>
    <recommendedName>
        <fullName evidence="1">N-acetyltransferase domain-containing protein</fullName>
    </recommendedName>
</protein>
<dbReference type="Pfam" id="PF13302">
    <property type="entry name" value="Acetyltransf_3"/>
    <property type="match status" value="1"/>
</dbReference>
<evidence type="ECO:0000313" key="2">
    <source>
        <dbReference type="EMBL" id="GMA20662.1"/>
    </source>
</evidence>
<gene>
    <name evidence="2" type="ORF">GCM10025862_26830</name>
</gene>
<dbReference type="PANTHER" id="PTHR43441:SF6">
    <property type="entry name" value="N-ACETYLTRANSFERASE DOMAIN-CONTAINING PROTEIN"/>
    <property type="match status" value="1"/>
</dbReference>
<dbReference type="Proteomes" id="UP001157109">
    <property type="component" value="Unassembled WGS sequence"/>
</dbReference>
<feature type="domain" description="N-acetyltransferase" evidence="1">
    <location>
        <begin position="12"/>
        <end position="164"/>
    </location>
</feature>
<dbReference type="InterPro" id="IPR016181">
    <property type="entry name" value="Acyl_CoA_acyltransferase"/>
</dbReference>
<reference evidence="3" key="1">
    <citation type="journal article" date="2019" name="Int. J. Syst. Evol. Microbiol.">
        <title>The Global Catalogue of Microorganisms (GCM) 10K type strain sequencing project: providing services to taxonomists for standard genome sequencing and annotation.</title>
        <authorList>
            <consortium name="The Broad Institute Genomics Platform"/>
            <consortium name="The Broad Institute Genome Sequencing Center for Infectious Disease"/>
            <person name="Wu L."/>
            <person name="Ma J."/>
        </authorList>
    </citation>
    <scope>NUCLEOTIDE SEQUENCE [LARGE SCALE GENOMIC DNA]</scope>
    <source>
        <strain evidence="3">NBRC 105830</strain>
    </source>
</reference>
<proteinExistence type="predicted"/>
<dbReference type="Gene3D" id="3.40.630.30">
    <property type="match status" value="1"/>
</dbReference>
<dbReference type="PROSITE" id="PS51186">
    <property type="entry name" value="GNAT"/>
    <property type="match status" value="1"/>
</dbReference>
<comment type="caution">
    <text evidence="2">The sequence shown here is derived from an EMBL/GenBank/DDBJ whole genome shotgun (WGS) entry which is preliminary data.</text>
</comment>